<proteinExistence type="predicted"/>
<organism evidence="2 3">
    <name type="scientific">Stylosanthes scabra</name>
    <dbReference type="NCBI Taxonomy" id="79078"/>
    <lineage>
        <taxon>Eukaryota</taxon>
        <taxon>Viridiplantae</taxon>
        <taxon>Streptophyta</taxon>
        <taxon>Embryophyta</taxon>
        <taxon>Tracheophyta</taxon>
        <taxon>Spermatophyta</taxon>
        <taxon>Magnoliopsida</taxon>
        <taxon>eudicotyledons</taxon>
        <taxon>Gunneridae</taxon>
        <taxon>Pentapetalae</taxon>
        <taxon>rosids</taxon>
        <taxon>fabids</taxon>
        <taxon>Fabales</taxon>
        <taxon>Fabaceae</taxon>
        <taxon>Papilionoideae</taxon>
        <taxon>50 kb inversion clade</taxon>
        <taxon>dalbergioids sensu lato</taxon>
        <taxon>Dalbergieae</taxon>
        <taxon>Pterocarpus clade</taxon>
        <taxon>Stylosanthes</taxon>
    </lineage>
</organism>
<accession>A0ABU6XJT6</accession>
<evidence type="ECO:0000313" key="2">
    <source>
        <dbReference type="EMBL" id="MED6198319.1"/>
    </source>
</evidence>
<dbReference type="EMBL" id="JASCZI010212095">
    <property type="protein sequence ID" value="MED6198319.1"/>
    <property type="molecule type" value="Genomic_DNA"/>
</dbReference>
<keyword evidence="3" id="KW-1185">Reference proteome</keyword>
<sequence>MRACHFLINDLNSSVVKEGRQWCGDSTIAGVAMVGGDQSRDSAGSRICRGSMRRWGRQWWVLNGCVGAGKRMVEWFNGGVDGGAERQMQMNEAKKKGEGINQQFTMRRTGNVTYLYEESGAVPPRRAPQRRQGEDKHDGLRQHDDESDREWLNTSRASWQ</sequence>
<reference evidence="2 3" key="1">
    <citation type="journal article" date="2023" name="Plants (Basel)">
        <title>Bridging the Gap: Combining Genomics and Transcriptomics Approaches to Understand Stylosanthes scabra, an Orphan Legume from the Brazilian Caatinga.</title>
        <authorList>
            <person name="Ferreira-Neto J.R.C."/>
            <person name="da Silva M.D."/>
            <person name="Binneck E."/>
            <person name="de Melo N.F."/>
            <person name="da Silva R.H."/>
            <person name="de Melo A.L.T.M."/>
            <person name="Pandolfi V."/>
            <person name="Bustamante F.O."/>
            <person name="Brasileiro-Vidal A.C."/>
            <person name="Benko-Iseppon A.M."/>
        </authorList>
    </citation>
    <scope>NUCLEOTIDE SEQUENCE [LARGE SCALE GENOMIC DNA]</scope>
    <source>
        <tissue evidence="2">Leaves</tissue>
    </source>
</reference>
<dbReference type="Proteomes" id="UP001341840">
    <property type="component" value="Unassembled WGS sequence"/>
</dbReference>
<gene>
    <name evidence="2" type="ORF">PIB30_065187</name>
</gene>
<feature type="region of interest" description="Disordered" evidence="1">
    <location>
        <begin position="117"/>
        <end position="160"/>
    </location>
</feature>
<feature type="compositionally biased region" description="Basic and acidic residues" evidence="1">
    <location>
        <begin position="131"/>
        <end position="151"/>
    </location>
</feature>
<protein>
    <submittedName>
        <fullName evidence="2">Uncharacterized protein</fullName>
    </submittedName>
</protein>
<evidence type="ECO:0000256" key="1">
    <source>
        <dbReference type="SAM" id="MobiDB-lite"/>
    </source>
</evidence>
<comment type="caution">
    <text evidence="2">The sequence shown here is derived from an EMBL/GenBank/DDBJ whole genome shotgun (WGS) entry which is preliminary data.</text>
</comment>
<name>A0ABU6XJT6_9FABA</name>
<evidence type="ECO:0000313" key="3">
    <source>
        <dbReference type="Proteomes" id="UP001341840"/>
    </source>
</evidence>